<organism evidence="2 3">
    <name type="scientific">Drosophila guanche</name>
    <name type="common">Fruit fly</name>
    <dbReference type="NCBI Taxonomy" id="7266"/>
    <lineage>
        <taxon>Eukaryota</taxon>
        <taxon>Metazoa</taxon>
        <taxon>Ecdysozoa</taxon>
        <taxon>Arthropoda</taxon>
        <taxon>Hexapoda</taxon>
        <taxon>Insecta</taxon>
        <taxon>Pterygota</taxon>
        <taxon>Neoptera</taxon>
        <taxon>Endopterygota</taxon>
        <taxon>Diptera</taxon>
        <taxon>Brachycera</taxon>
        <taxon>Muscomorpha</taxon>
        <taxon>Ephydroidea</taxon>
        <taxon>Drosophilidae</taxon>
        <taxon>Drosophila</taxon>
        <taxon>Sophophora</taxon>
    </lineage>
</organism>
<dbReference type="Proteomes" id="UP000268350">
    <property type="component" value="Unassembled WGS sequence"/>
</dbReference>
<dbReference type="OMA" id="DATTEWT"/>
<feature type="compositionally biased region" description="Basic and acidic residues" evidence="1">
    <location>
        <begin position="407"/>
        <end position="417"/>
    </location>
</feature>
<feature type="region of interest" description="Disordered" evidence="1">
    <location>
        <begin position="238"/>
        <end position="277"/>
    </location>
</feature>
<dbReference type="OrthoDB" id="7850102at2759"/>
<protein>
    <recommendedName>
        <fullName evidence="4">DUF4485 domain-containing protein</fullName>
    </recommendedName>
</protein>
<name>A0A3B0JZM7_DROGU</name>
<feature type="compositionally biased region" description="Low complexity" evidence="1">
    <location>
        <begin position="349"/>
        <end position="358"/>
    </location>
</feature>
<feature type="region of interest" description="Disordered" evidence="1">
    <location>
        <begin position="300"/>
        <end position="448"/>
    </location>
</feature>
<reference evidence="3" key="1">
    <citation type="submission" date="2018-01" db="EMBL/GenBank/DDBJ databases">
        <authorList>
            <person name="Alioto T."/>
            <person name="Alioto T."/>
        </authorList>
    </citation>
    <scope>NUCLEOTIDE SEQUENCE [LARGE SCALE GENOMIC DNA]</scope>
</reference>
<feature type="compositionally biased region" description="Basic and acidic residues" evidence="1">
    <location>
        <begin position="359"/>
        <end position="377"/>
    </location>
</feature>
<evidence type="ECO:0008006" key="4">
    <source>
        <dbReference type="Google" id="ProtNLM"/>
    </source>
</evidence>
<evidence type="ECO:0000313" key="3">
    <source>
        <dbReference type="Proteomes" id="UP000268350"/>
    </source>
</evidence>
<proteinExistence type="predicted"/>
<feature type="compositionally biased region" description="Low complexity" evidence="1">
    <location>
        <begin position="428"/>
        <end position="438"/>
    </location>
</feature>
<gene>
    <name evidence="2" type="ORF">DGUA_6G009962</name>
</gene>
<keyword evidence="3" id="KW-1185">Reference proteome</keyword>
<feature type="compositionally biased region" description="Basic and acidic residues" evidence="1">
    <location>
        <begin position="238"/>
        <end position="273"/>
    </location>
</feature>
<feature type="compositionally biased region" description="Polar residues" evidence="1">
    <location>
        <begin position="439"/>
        <end position="448"/>
    </location>
</feature>
<dbReference type="EMBL" id="OUUW01000012">
    <property type="protein sequence ID" value="SPP87537.1"/>
    <property type="molecule type" value="Genomic_DNA"/>
</dbReference>
<accession>A0A3B0JZM7</accession>
<sequence>MEEEDTEELMLDNHYQTLLTRYADYFKGLAFGSDRIIIDKWLEVFGQATAEEKIARNGLMLLLQGHLSEFGLLQEPFTDMRSCSRNLNSVLDSYQGIAMGQEAEVPTEYTEFSEASSELGFSDPQPSSGVTVNGSGNLTRKIKSFESNAQRTHMTAALDSSEHLQNFGKNVAKRTTFYSLPQLNEGEPTPQKAFLNEYASLCELKQRFEEVAKRLGVESAPSQVEQKPSEGERLKVAGHHRSEMATNEPERAPQPEGVHSQRKEEAPAQRAEEGAETVKLGKHVRFMDVGSCDECFKDATTAEEPSPGLRQAEPRTKDAATESMPTDGMQLLSKCHKEARCKDAATEWTPDTSSLSPSLDDRREQRSKCHKEPKSKDSTTQCTPRERTESCSSKAALDVPRKIQSKSAKEARSKDASTECTPREGQPLDDQQQIQQPQAGTEQGESTGSVAEKLQILMDRNEELRRQCLKYYHEDGRLRRIPAADAQLQPQRLPATEGLKRGLLRGMQRLRRWNGAPHSLKFFAAIFSQCGVRVGHRQLRRLDRQLEQMATRWLQEQLQHRRERVWSLYLQSVTAKSAPQLTPRTAKQLDELFENRKAVLLEQMEHTAKLKELWVEQCLGRIRDQQLQQVLGKLDEKYIKLVKGLNKLVRRQDKLSRHNARLPRSLINFI</sequence>
<evidence type="ECO:0000256" key="1">
    <source>
        <dbReference type="SAM" id="MobiDB-lite"/>
    </source>
</evidence>
<evidence type="ECO:0000313" key="2">
    <source>
        <dbReference type="EMBL" id="SPP87537.1"/>
    </source>
</evidence>
<feature type="compositionally biased region" description="Basic and acidic residues" evidence="1">
    <location>
        <begin position="335"/>
        <end position="345"/>
    </location>
</feature>
<dbReference type="AlphaFoldDB" id="A0A3B0JZM7"/>